<evidence type="ECO:0000256" key="1">
    <source>
        <dbReference type="ARBA" id="ARBA00010990"/>
    </source>
</evidence>
<dbReference type="PATRIC" id="fig|665004.4.peg.1615"/>
<dbReference type="STRING" id="665004.AC529_10180"/>
<reference evidence="5" key="1">
    <citation type="journal article" date="2017" name="Acta Aliment.">
        <title>Plant polysaccharide degrading enzyme system of Thermpbifida cellulosilytica TB100 revealed by de novo genome project data.</title>
        <authorList>
            <person name="Toth A."/>
            <person name="Baka E."/>
            <person name="Luzics S."/>
            <person name="Bata-Vidacs I."/>
            <person name="Nagy I."/>
            <person name="Balint B."/>
            <person name="Herceg R."/>
            <person name="Olasz F."/>
            <person name="Wilk T."/>
            <person name="Nagy T."/>
            <person name="Kriszt B."/>
            <person name="Nagy I."/>
            <person name="Kukolya J."/>
        </authorList>
    </citation>
    <scope>NUCLEOTIDE SEQUENCE [LARGE SCALE GENOMIC DNA]</scope>
    <source>
        <strain evidence="5">TB100</strain>
    </source>
</reference>
<dbReference type="InterPro" id="IPR037143">
    <property type="entry name" value="4-PPantetheinyl_Trfase_dom_sf"/>
</dbReference>
<dbReference type="PANTHER" id="PTHR12215">
    <property type="entry name" value="PHOSPHOPANTETHEINE TRANSFERASE"/>
    <property type="match status" value="1"/>
</dbReference>
<feature type="domain" description="4'-phosphopantetheinyl transferase" evidence="3">
    <location>
        <begin position="113"/>
        <end position="218"/>
    </location>
</feature>
<dbReference type="GO" id="GO:0000287">
    <property type="term" value="F:magnesium ion binding"/>
    <property type="evidence" value="ECO:0007669"/>
    <property type="project" value="InterPro"/>
</dbReference>
<dbReference type="GO" id="GO:0019878">
    <property type="term" value="P:lysine biosynthetic process via aminoadipic acid"/>
    <property type="evidence" value="ECO:0007669"/>
    <property type="project" value="TreeGrafter"/>
</dbReference>
<dbReference type="InterPro" id="IPR050559">
    <property type="entry name" value="P-Pant_transferase_sf"/>
</dbReference>
<dbReference type="GO" id="GO:0008897">
    <property type="term" value="F:holo-[acyl-carrier-protein] synthase activity"/>
    <property type="evidence" value="ECO:0007669"/>
    <property type="project" value="InterPro"/>
</dbReference>
<evidence type="ECO:0000313" key="5">
    <source>
        <dbReference type="Proteomes" id="UP000074382"/>
    </source>
</evidence>
<comment type="similarity">
    <text evidence="1">Belongs to the P-Pant transferase superfamily. Gsp/Sfp/HetI/AcpT family.</text>
</comment>
<gene>
    <name evidence="4" type="ORF">AC529_10180</name>
</gene>
<comment type="caution">
    <text evidence="4">The sequence shown here is derived from an EMBL/GenBank/DDBJ whole genome shotgun (WGS) entry which is preliminary data.</text>
</comment>
<evidence type="ECO:0000256" key="2">
    <source>
        <dbReference type="ARBA" id="ARBA00022679"/>
    </source>
</evidence>
<sequence length="254" mass="26785">MSAARCDVWWAAPALASPALLDLLDEAERARHARFRLPADRDRYAVGRALARLLCARAAGCHPREVSFLLRCGHCDRPEPHGKPHPAGPAEGWEVSVTHSGERVGVALSRGLPVGLDVERVADRDLDGLVSYTLTDRERAALDALAPAERPAGFFTYWARKEALLKATGQGLAGGLTSVEVSGPHADPAVLEWRGPAAPDRVQLVDLDAGDGYRAALAVLAPSPVTVAVHDAAPLLGAPQRACVSGTGLSEAAR</sequence>
<evidence type="ECO:0000313" key="4">
    <source>
        <dbReference type="EMBL" id="KUP96835.1"/>
    </source>
</evidence>
<keyword evidence="5" id="KW-1185">Reference proteome</keyword>
<dbReference type="GO" id="GO:0005829">
    <property type="term" value="C:cytosol"/>
    <property type="evidence" value="ECO:0007669"/>
    <property type="project" value="TreeGrafter"/>
</dbReference>
<dbReference type="Pfam" id="PF01648">
    <property type="entry name" value="ACPS"/>
    <property type="match status" value="1"/>
</dbReference>
<dbReference type="Proteomes" id="UP000074382">
    <property type="component" value="Unassembled WGS sequence"/>
</dbReference>
<dbReference type="SUPFAM" id="SSF56214">
    <property type="entry name" value="4'-phosphopantetheinyl transferase"/>
    <property type="match status" value="2"/>
</dbReference>
<dbReference type="PANTHER" id="PTHR12215:SF10">
    <property type="entry name" value="L-AMINOADIPATE-SEMIALDEHYDE DEHYDROGENASE-PHOSPHOPANTETHEINYL TRANSFERASE"/>
    <property type="match status" value="1"/>
</dbReference>
<name>A0A147KHR4_THECS</name>
<keyword evidence="2 4" id="KW-0808">Transferase</keyword>
<evidence type="ECO:0000259" key="3">
    <source>
        <dbReference type="Pfam" id="PF01648"/>
    </source>
</evidence>
<proteinExistence type="inferred from homology"/>
<dbReference type="InterPro" id="IPR008278">
    <property type="entry name" value="4-PPantetheinyl_Trfase_dom"/>
</dbReference>
<dbReference type="EMBL" id="LGEM01000071">
    <property type="protein sequence ID" value="KUP96835.1"/>
    <property type="molecule type" value="Genomic_DNA"/>
</dbReference>
<dbReference type="Gene3D" id="3.90.470.20">
    <property type="entry name" value="4'-phosphopantetheinyl transferase domain"/>
    <property type="match status" value="2"/>
</dbReference>
<accession>A0A147KHR4</accession>
<dbReference type="AlphaFoldDB" id="A0A147KHR4"/>
<organism evidence="4 5">
    <name type="scientific">Thermobifida cellulosilytica TB100</name>
    <dbReference type="NCBI Taxonomy" id="665004"/>
    <lineage>
        <taxon>Bacteria</taxon>
        <taxon>Bacillati</taxon>
        <taxon>Actinomycetota</taxon>
        <taxon>Actinomycetes</taxon>
        <taxon>Streptosporangiales</taxon>
        <taxon>Nocardiopsidaceae</taxon>
        <taxon>Thermobifida</taxon>
    </lineage>
</organism>
<protein>
    <submittedName>
        <fullName evidence="4">4-phosphopantetheinyl transferase</fullName>
    </submittedName>
</protein>